<dbReference type="Pfam" id="PF07859">
    <property type="entry name" value="Abhydrolase_3"/>
    <property type="match status" value="1"/>
</dbReference>
<dbReference type="HOGENOM" id="CLU_012494_6_3_1"/>
<keyword evidence="1" id="KW-0378">Hydrolase</keyword>
<dbReference type="InterPro" id="IPR029058">
    <property type="entry name" value="AB_hydrolase_fold"/>
</dbReference>
<dbReference type="GO" id="GO:0016787">
    <property type="term" value="F:hydrolase activity"/>
    <property type="evidence" value="ECO:0007669"/>
    <property type="project" value="UniProtKB-KW"/>
</dbReference>
<keyword evidence="4" id="KW-1185">Reference proteome</keyword>
<protein>
    <recommendedName>
        <fullName evidence="2">Alpha/beta hydrolase fold-3 domain-containing protein</fullName>
    </recommendedName>
</protein>
<dbReference type="PANTHER" id="PTHR48081:SF8">
    <property type="entry name" value="ALPHA_BETA HYDROLASE FOLD-3 DOMAIN-CONTAINING PROTEIN-RELATED"/>
    <property type="match status" value="1"/>
</dbReference>
<name>W9X7C2_9EURO</name>
<dbReference type="InterPro" id="IPR050300">
    <property type="entry name" value="GDXG_lipolytic_enzyme"/>
</dbReference>
<dbReference type="STRING" id="1182543.W9X7C2"/>
<reference evidence="3 4" key="1">
    <citation type="submission" date="2013-03" db="EMBL/GenBank/DDBJ databases">
        <title>The Genome Sequence of Cladophialophora psammophila CBS 110553.</title>
        <authorList>
            <consortium name="The Broad Institute Genomics Platform"/>
            <person name="Cuomo C."/>
            <person name="de Hoog S."/>
            <person name="Gorbushina A."/>
            <person name="Walker B."/>
            <person name="Young S.K."/>
            <person name="Zeng Q."/>
            <person name="Gargeya S."/>
            <person name="Fitzgerald M."/>
            <person name="Haas B."/>
            <person name="Abouelleil A."/>
            <person name="Allen A.W."/>
            <person name="Alvarado L."/>
            <person name="Arachchi H.M."/>
            <person name="Berlin A.M."/>
            <person name="Chapman S.B."/>
            <person name="Gainer-Dewar J."/>
            <person name="Goldberg J."/>
            <person name="Griggs A."/>
            <person name="Gujja S."/>
            <person name="Hansen M."/>
            <person name="Howarth C."/>
            <person name="Imamovic A."/>
            <person name="Ireland A."/>
            <person name="Larimer J."/>
            <person name="McCowan C."/>
            <person name="Murphy C."/>
            <person name="Pearson M."/>
            <person name="Poon T.W."/>
            <person name="Priest M."/>
            <person name="Roberts A."/>
            <person name="Saif S."/>
            <person name="Shea T."/>
            <person name="Sisk P."/>
            <person name="Sykes S."/>
            <person name="Wortman J."/>
            <person name="Nusbaum C."/>
            <person name="Birren B."/>
        </authorList>
    </citation>
    <scope>NUCLEOTIDE SEQUENCE [LARGE SCALE GENOMIC DNA]</scope>
    <source>
        <strain evidence="3 4">CBS 110553</strain>
    </source>
</reference>
<dbReference type="EMBL" id="AMGX01000001">
    <property type="protein sequence ID" value="EXJ76133.1"/>
    <property type="molecule type" value="Genomic_DNA"/>
</dbReference>
<proteinExistence type="predicted"/>
<evidence type="ECO:0000256" key="1">
    <source>
        <dbReference type="ARBA" id="ARBA00022801"/>
    </source>
</evidence>
<dbReference type="InterPro" id="IPR013094">
    <property type="entry name" value="AB_hydrolase_3"/>
</dbReference>
<gene>
    <name evidence="3" type="ORF">A1O5_00641</name>
</gene>
<dbReference type="OrthoDB" id="408631at2759"/>
<evidence type="ECO:0000313" key="3">
    <source>
        <dbReference type="EMBL" id="EXJ76133.1"/>
    </source>
</evidence>
<dbReference type="GeneID" id="19185377"/>
<dbReference type="AlphaFoldDB" id="W9X7C2"/>
<organism evidence="3 4">
    <name type="scientific">Cladophialophora psammophila CBS 110553</name>
    <dbReference type="NCBI Taxonomy" id="1182543"/>
    <lineage>
        <taxon>Eukaryota</taxon>
        <taxon>Fungi</taxon>
        <taxon>Dikarya</taxon>
        <taxon>Ascomycota</taxon>
        <taxon>Pezizomycotina</taxon>
        <taxon>Eurotiomycetes</taxon>
        <taxon>Chaetothyriomycetidae</taxon>
        <taxon>Chaetothyriales</taxon>
        <taxon>Herpotrichiellaceae</taxon>
        <taxon>Cladophialophora</taxon>
    </lineage>
</organism>
<evidence type="ECO:0000259" key="2">
    <source>
        <dbReference type="Pfam" id="PF07859"/>
    </source>
</evidence>
<dbReference type="PANTHER" id="PTHR48081">
    <property type="entry name" value="AB HYDROLASE SUPERFAMILY PROTEIN C4A8.06C"/>
    <property type="match status" value="1"/>
</dbReference>
<dbReference type="RefSeq" id="XP_007739450.1">
    <property type="nucleotide sequence ID" value="XM_007741260.1"/>
</dbReference>
<comment type="caution">
    <text evidence="3">The sequence shown here is derived from an EMBL/GenBank/DDBJ whole genome shotgun (WGS) entry which is preliminary data.</text>
</comment>
<dbReference type="Proteomes" id="UP000019471">
    <property type="component" value="Unassembled WGS sequence"/>
</dbReference>
<dbReference type="eggNOG" id="KOG1515">
    <property type="taxonomic scope" value="Eukaryota"/>
</dbReference>
<dbReference type="SUPFAM" id="SSF53474">
    <property type="entry name" value="alpha/beta-Hydrolases"/>
    <property type="match status" value="1"/>
</dbReference>
<accession>W9X7C2</accession>
<dbReference type="Gene3D" id="3.40.50.1820">
    <property type="entry name" value="alpha/beta hydrolase"/>
    <property type="match status" value="1"/>
</dbReference>
<sequence length="328" mass="36669">MSYQKSWLDLEEASGGRSTITGTPAEIKARSLVLKAYLERSIPKRADAVRITHGEVEGVGYRMYRPAETERPTKPLPVGIWAHGGGWMTGDLDNDDRFCRIVAENIPSVVISVDYCLTPDYPMPPQLNDCLKVYRWAYRNVGTYGGDANCFYTIGGSAGAGLALQMANKIIDDPELQASLEGVAASNPITAHFDNVPGQYRSRYTSYQENEKGTPILDKGSMKIFYEHAKVDPHDSDVFTILAEENHKHFPPTYFVSCQYDPLRDDATITELALCKAGVPTRHDYYEGMPHFFWASPGIPETEDYTRNLLNGIRWFLSKHEAAGAEGW</sequence>
<evidence type="ECO:0000313" key="4">
    <source>
        <dbReference type="Proteomes" id="UP000019471"/>
    </source>
</evidence>
<feature type="domain" description="Alpha/beta hydrolase fold-3" evidence="2">
    <location>
        <begin position="80"/>
        <end position="294"/>
    </location>
</feature>